<dbReference type="EMBL" id="LWDD02000021">
    <property type="protein sequence ID" value="KAE8265259.1"/>
    <property type="molecule type" value="Genomic_DNA"/>
</dbReference>
<keyword evidence="1" id="KW-0732">Signal</keyword>
<proteinExistence type="predicted"/>
<dbReference type="Proteomes" id="UP000077671">
    <property type="component" value="Unassembled WGS sequence"/>
</dbReference>
<dbReference type="AlphaFoldDB" id="A0A177V426"/>
<dbReference type="Gene3D" id="3.20.20.190">
    <property type="entry name" value="Phosphatidylinositol (PI) phosphodiesterase"/>
    <property type="match status" value="1"/>
</dbReference>
<evidence type="ECO:0008006" key="6">
    <source>
        <dbReference type="Google" id="ProtNLM"/>
    </source>
</evidence>
<reference evidence="3" key="1">
    <citation type="submission" date="2016-04" db="EMBL/GenBank/DDBJ databases">
        <authorList>
            <person name="Nguyen H.D."/>
            <person name="Kesanakurti P."/>
            <person name="Cullis J."/>
            <person name="Levesque C.A."/>
            <person name="Hambleton S."/>
        </authorList>
    </citation>
    <scope>NUCLEOTIDE SEQUENCE</scope>
    <source>
        <strain evidence="3">DAOMC 238032</strain>
    </source>
</reference>
<dbReference type="GO" id="GO:0006629">
    <property type="term" value="P:lipid metabolic process"/>
    <property type="evidence" value="ECO:0007669"/>
    <property type="project" value="InterPro"/>
</dbReference>
<dbReference type="GO" id="GO:0008081">
    <property type="term" value="F:phosphoric diester hydrolase activity"/>
    <property type="evidence" value="ECO:0007669"/>
    <property type="project" value="InterPro"/>
</dbReference>
<evidence type="ECO:0000256" key="1">
    <source>
        <dbReference type="SAM" id="SignalP"/>
    </source>
</evidence>
<dbReference type="PANTHER" id="PTHR13593">
    <property type="match status" value="1"/>
</dbReference>
<name>A0A177V426_9BASI</name>
<dbReference type="SUPFAM" id="SSF51695">
    <property type="entry name" value="PLC-like phosphodiesterases"/>
    <property type="match status" value="1"/>
</dbReference>
<dbReference type="Proteomes" id="UP000836402">
    <property type="component" value="Unassembled WGS sequence"/>
</dbReference>
<reference evidence="2" key="3">
    <citation type="submission" date="2020-10" db="EMBL/GenBank/DDBJ databases">
        <authorList>
            <person name="Sedaghatjoo S."/>
        </authorList>
    </citation>
    <scope>NUCLEOTIDE SEQUENCE</scope>
    <source>
        <strain evidence="2">AZH3</strain>
    </source>
</reference>
<dbReference type="PANTHER" id="PTHR13593:SF140">
    <property type="entry name" value="PLC-LIKE PHOSPHODIESTERASE"/>
    <property type="match status" value="1"/>
</dbReference>
<reference evidence="3" key="2">
    <citation type="journal article" date="2019" name="IMA Fungus">
        <title>Genome sequencing and comparison of five Tilletia species to identify candidate genes for the detection of regulated species infecting wheat.</title>
        <authorList>
            <person name="Nguyen H.D.T."/>
            <person name="Sultana T."/>
            <person name="Kesanakurti P."/>
            <person name="Hambleton S."/>
        </authorList>
    </citation>
    <scope>NUCLEOTIDE SEQUENCE</scope>
    <source>
        <strain evidence="3">DAOMC 238032</strain>
    </source>
</reference>
<dbReference type="InterPro" id="IPR051057">
    <property type="entry name" value="PI-PLC_domain"/>
</dbReference>
<evidence type="ECO:0000313" key="5">
    <source>
        <dbReference type="Proteomes" id="UP000836402"/>
    </source>
</evidence>
<organism evidence="3 4">
    <name type="scientific">Tilletia caries</name>
    <name type="common">wheat bunt fungus</name>
    <dbReference type="NCBI Taxonomy" id="13290"/>
    <lineage>
        <taxon>Eukaryota</taxon>
        <taxon>Fungi</taxon>
        <taxon>Dikarya</taxon>
        <taxon>Basidiomycota</taxon>
        <taxon>Ustilaginomycotina</taxon>
        <taxon>Exobasidiomycetes</taxon>
        <taxon>Tilletiales</taxon>
        <taxon>Tilletiaceae</taxon>
        <taxon>Tilletia</taxon>
    </lineage>
</organism>
<comment type="caution">
    <text evidence="3">The sequence shown here is derived from an EMBL/GenBank/DDBJ whole genome shotgun (WGS) entry which is preliminary data.</text>
</comment>
<gene>
    <name evidence="3" type="ORF">A4X03_0g387</name>
    <name evidence="2" type="ORF">JKIAZH3_G9490</name>
</gene>
<sequence length="353" mass="38239">MHAALTLVLSASLLIFFSAVAIPTAEALPVLPLWFSSVLSHGRLPAAKTTTPPILCNGFADNCSKQYSNFTVIGTHNSYAINKFSLSANQDVSITAQLNAGIRMLQSQAHRSPNKTATGAGIDLCHTNCLLFQGGSLESYLSEVKAWVDEHPTEVISLLIVNSDDLPASRFGQAYEASGLATKSYRPTITNDSGIARADWPTLGDLISADTPVVNFLASGADLQSVPYLIDEFSSMFENAYDQTRLPFNCSVDRIASGSKPDNLMYIANHFKDSRFFGSPILIPDKFALRKTNAREQVLADANHCASIYGRWPTAILVDFFDWPKKKGPLTAVAQMNRTPWTSNSTGVSAGPI</sequence>
<evidence type="ECO:0000313" key="4">
    <source>
        <dbReference type="Proteomes" id="UP000077671"/>
    </source>
</evidence>
<accession>A0A177V426</accession>
<protein>
    <recommendedName>
        <fullName evidence="6">Phosphatidylinositol-specific phospholipase C X domain-containing protein</fullName>
    </recommendedName>
</protein>
<evidence type="ECO:0000313" key="2">
    <source>
        <dbReference type="EMBL" id="CAD6909776.1"/>
    </source>
</evidence>
<dbReference type="EMBL" id="CAJHJG010001159">
    <property type="protein sequence ID" value="CAD6909776.1"/>
    <property type="molecule type" value="Genomic_DNA"/>
</dbReference>
<keyword evidence="5" id="KW-1185">Reference proteome</keyword>
<dbReference type="Pfam" id="PF26146">
    <property type="entry name" value="PI-PLC_X"/>
    <property type="match status" value="1"/>
</dbReference>
<feature type="chain" id="PRO_5044550239" description="Phosphatidylinositol-specific phospholipase C X domain-containing protein" evidence="1">
    <location>
        <begin position="28"/>
        <end position="353"/>
    </location>
</feature>
<dbReference type="InterPro" id="IPR017946">
    <property type="entry name" value="PLC-like_Pdiesterase_TIM-brl"/>
</dbReference>
<evidence type="ECO:0000313" key="3">
    <source>
        <dbReference type="EMBL" id="KAE8265259.1"/>
    </source>
</evidence>
<feature type="signal peptide" evidence="1">
    <location>
        <begin position="1"/>
        <end position="27"/>
    </location>
</feature>